<feature type="domain" description="HD-GYP" evidence="1">
    <location>
        <begin position="144"/>
        <end position="340"/>
    </location>
</feature>
<protein>
    <submittedName>
        <fullName evidence="2">HDIG domain protein</fullName>
    </submittedName>
</protein>
<reference evidence="3" key="1">
    <citation type="submission" date="2018-06" db="EMBL/GenBank/DDBJ databases">
        <authorList>
            <person name="Cea G.-C."/>
            <person name="William W."/>
        </authorList>
    </citation>
    <scope>NUCLEOTIDE SEQUENCE [LARGE SCALE GENOMIC DNA]</scope>
    <source>
        <strain evidence="3">DB21MT-2</strain>
    </source>
</reference>
<dbReference type="AlphaFoldDB" id="A0A330MBV7"/>
<proteinExistence type="predicted"/>
<dbReference type="Proteomes" id="UP000250123">
    <property type="component" value="Chromosome SHEWBE"/>
</dbReference>
<dbReference type="Gene3D" id="1.10.3210.10">
    <property type="entry name" value="Hypothetical protein af1432"/>
    <property type="match status" value="1"/>
</dbReference>
<dbReference type="EMBL" id="LS483452">
    <property type="protein sequence ID" value="SQH77297.1"/>
    <property type="molecule type" value="Genomic_DNA"/>
</dbReference>
<dbReference type="PROSITE" id="PS51832">
    <property type="entry name" value="HD_GYP"/>
    <property type="match status" value="1"/>
</dbReference>
<evidence type="ECO:0000313" key="2">
    <source>
        <dbReference type="EMBL" id="SQH77297.1"/>
    </source>
</evidence>
<dbReference type="PANTHER" id="PTHR43155:SF2">
    <property type="entry name" value="CYCLIC DI-GMP PHOSPHODIESTERASE PA4108"/>
    <property type="match status" value="1"/>
</dbReference>
<dbReference type="InterPro" id="IPR021812">
    <property type="entry name" value="DUF3391"/>
</dbReference>
<dbReference type="InterPro" id="IPR037522">
    <property type="entry name" value="HD_GYP_dom"/>
</dbReference>
<dbReference type="PANTHER" id="PTHR43155">
    <property type="entry name" value="CYCLIC DI-GMP PHOSPHODIESTERASE PA4108-RELATED"/>
    <property type="match status" value="1"/>
</dbReference>
<name>A0A330MBV7_9GAMM</name>
<dbReference type="InterPro" id="IPR003607">
    <property type="entry name" value="HD/PDEase_dom"/>
</dbReference>
<dbReference type="CDD" id="cd00077">
    <property type="entry name" value="HDc"/>
    <property type="match status" value="1"/>
</dbReference>
<evidence type="ECO:0000259" key="1">
    <source>
        <dbReference type="PROSITE" id="PS51832"/>
    </source>
</evidence>
<dbReference type="GO" id="GO:0008081">
    <property type="term" value="F:phosphoric diester hydrolase activity"/>
    <property type="evidence" value="ECO:0007669"/>
    <property type="project" value="UniProtKB-ARBA"/>
</dbReference>
<dbReference type="SUPFAM" id="SSF109604">
    <property type="entry name" value="HD-domain/PDEase-like"/>
    <property type="match status" value="1"/>
</dbReference>
<dbReference type="Pfam" id="PF11871">
    <property type="entry name" value="DUF3391"/>
    <property type="match status" value="1"/>
</dbReference>
<evidence type="ECO:0000313" key="3">
    <source>
        <dbReference type="Proteomes" id="UP000250123"/>
    </source>
</evidence>
<dbReference type="NCBIfam" id="TIGR00277">
    <property type="entry name" value="HDIG"/>
    <property type="match status" value="1"/>
</dbReference>
<accession>A0A330MBV7</accession>
<sequence length="411" mass="45754">MKGVAKEFYWVAKAEQIHLSLSKLQIGLTVKLPLSWKNHPFLFNRVEIKQEAQIELIKSLGVPYVILLSGQELLAEEVEEVVEQEVKQVVKEVDLKALVRKSLRLSQQRFVQCVSASRTAFSKVGSDPEGAYRSSVTLVEEMLDHMLEIDTPFLALVSAGESDTSVTQHGISVAVVALMIAKAMDMSKSDMRDIALGCLYHDIGKLRVPDIIRRKKGSLNEHETNFLKKHPNFGYDMLNKSGLYNQTVLNIVLHHHEFIDGTGYPDGLKGNKIPMVTQVVSLANDYDRQLWTENMRSPQVALGYLFKNRAGKHSEALIAVLVKILGIYPPGTLVELSDQSVGKVMMTTKEVKQPQVWACNPDGSEASLRFLTKEKVLVEKVLKLEELSAGAMKALQADMGISFYFSGVPSS</sequence>
<dbReference type="InterPro" id="IPR006675">
    <property type="entry name" value="HDIG_dom"/>
</dbReference>
<gene>
    <name evidence="2" type="ORF">SHEWBE_3334</name>
</gene>
<dbReference type="Pfam" id="PF13487">
    <property type="entry name" value="HD_5"/>
    <property type="match status" value="1"/>
</dbReference>
<organism evidence="2 3">
    <name type="scientific">Shewanella benthica</name>
    <dbReference type="NCBI Taxonomy" id="43661"/>
    <lineage>
        <taxon>Bacteria</taxon>
        <taxon>Pseudomonadati</taxon>
        <taxon>Pseudomonadota</taxon>
        <taxon>Gammaproteobacteria</taxon>
        <taxon>Alteromonadales</taxon>
        <taxon>Shewanellaceae</taxon>
        <taxon>Shewanella</taxon>
    </lineage>
</organism>
<dbReference type="KEGG" id="sbk:SHEWBE_3334"/>